<evidence type="ECO:0000256" key="2">
    <source>
        <dbReference type="ARBA" id="ARBA00022553"/>
    </source>
</evidence>
<dbReference type="Gene3D" id="1.10.1200.10">
    <property type="entry name" value="ACP-like"/>
    <property type="match status" value="1"/>
</dbReference>
<dbReference type="RefSeq" id="WP_044645175.1">
    <property type="nucleotide sequence ID" value="NZ_JTHP01000007.1"/>
</dbReference>
<keyword evidence="2" id="KW-0597">Phosphoprotein</keyword>
<feature type="compositionally biased region" description="Low complexity" evidence="3">
    <location>
        <begin position="111"/>
        <end position="121"/>
    </location>
</feature>
<evidence type="ECO:0000313" key="6">
    <source>
        <dbReference type="Proteomes" id="UP000032534"/>
    </source>
</evidence>
<reference evidence="5 6" key="1">
    <citation type="submission" date="2014-11" db="EMBL/GenBank/DDBJ databases">
        <title>Draft Genome Sequences of Paenibacillus polymyxa NRRL B-30509 and Paenibacillus terrae NRRL B-30644, Strains from a Poultry Environment that Produce Tridecaptin A and Paenicidins.</title>
        <authorList>
            <person name="van Belkum M.J."/>
            <person name="Lohans C.T."/>
            <person name="Vederas J.C."/>
        </authorList>
    </citation>
    <scope>NUCLEOTIDE SEQUENCE [LARGE SCALE GENOMIC DNA]</scope>
    <source>
        <strain evidence="5 6">NRRL B-30644</strain>
    </source>
</reference>
<dbReference type="InterPro" id="IPR015424">
    <property type="entry name" value="PyrdxlP-dep_Trfase"/>
</dbReference>
<dbReference type="AlphaFoldDB" id="A0A0D7X634"/>
<keyword evidence="6" id="KW-1185">Reference proteome</keyword>
<sequence length="342" mass="38500">MVNEYFSTESASNPHKSTIANKLSKIIGSVSQLSPDELEPQKHFLELGLDSILLSQVRHSIKSMFGLDIPMNEFFESLTTLELLTNYIADRVASTSEELARNSEEHQLAASSSVTSSVPSVLPGRSQKSAIPVEDPAPQESKLSNKDVFAEREQILEMQLQLMLQQMEILRQSRLAPVAMSESHSLQTAVEPQTSAMQEVAATVTSVSPVQASVSAVLPDRKESKAFVPYQKINVQAHNSLSLRQEMHMQKLIEHYTMRTRKTKEYTQQYRSVYANNRNVAGFRLAHKEMVYQIISQRAEGSKIWDLDDNEYIDLTMGFGVNLFGHNPSFIRESIEKEIHNG</sequence>
<dbReference type="InterPro" id="IPR015422">
    <property type="entry name" value="PyrdxlP-dep_Trfase_small"/>
</dbReference>
<dbReference type="GO" id="GO:0031177">
    <property type="term" value="F:phosphopantetheine binding"/>
    <property type="evidence" value="ECO:0007669"/>
    <property type="project" value="InterPro"/>
</dbReference>
<dbReference type="InterPro" id="IPR020806">
    <property type="entry name" value="PKS_PP-bd"/>
</dbReference>
<dbReference type="SUPFAM" id="SSF53383">
    <property type="entry name" value="PLP-dependent transferases"/>
    <property type="match status" value="1"/>
</dbReference>
<dbReference type="InterPro" id="IPR009081">
    <property type="entry name" value="PP-bd_ACP"/>
</dbReference>
<evidence type="ECO:0000259" key="4">
    <source>
        <dbReference type="PROSITE" id="PS50075"/>
    </source>
</evidence>
<name>A0A0D7X634_9BACL</name>
<dbReference type="PROSITE" id="PS50075">
    <property type="entry name" value="CARRIER"/>
    <property type="match status" value="1"/>
</dbReference>
<dbReference type="Gene3D" id="3.90.1150.10">
    <property type="entry name" value="Aspartate Aminotransferase, domain 1"/>
    <property type="match status" value="1"/>
</dbReference>
<feature type="non-terminal residue" evidence="5">
    <location>
        <position position="342"/>
    </location>
</feature>
<feature type="domain" description="Carrier" evidence="4">
    <location>
        <begin position="17"/>
        <end position="92"/>
    </location>
</feature>
<dbReference type="InterPro" id="IPR036736">
    <property type="entry name" value="ACP-like_sf"/>
</dbReference>
<dbReference type="Pfam" id="PF00550">
    <property type="entry name" value="PP-binding"/>
    <property type="match status" value="1"/>
</dbReference>
<evidence type="ECO:0000313" key="5">
    <source>
        <dbReference type="EMBL" id="KJD46483.1"/>
    </source>
</evidence>
<comment type="caution">
    <text evidence="5">The sequence shown here is derived from an EMBL/GenBank/DDBJ whole genome shotgun (WGS) entry which is preliminary data.</text>
</comment>
<evidence type="ECO:0000256" key="3">
    <source>
        <dbReference type="SAM" id="MobiDB-lite"/>
    </source>
</evidence>
<dbReference type="OrthoDB" id="9807885at2"/>
<proteinExistence type="predicted"/>
<dbReference type="SUPFAM" id="SSF47336">
    <property type="entry name" value="ACP-like"/>
    <property type="match status" value="1"/>
</dbReference>
<protein>
    <recommendedName>
        <fullName evidence="4">Carrier domain-containing protein</fullName>
    </recommendedName>
</protein>
<accession>A0A0D7X634</accession>
<gene>
    <name evidence="5" type="ORF">QD47_05530</name>
</gene>
<feature type="region of interest" description="Disordered" evidence="3">
    <location>
        <begin position="99"/>
        <end position="145"/>
    </location>
</feature>
<keyword evidence="1" id="KW-0596">Phosphopantetheine</keyword>
<dbReference type="EMBL" id="JTHP01000007">
    <property type="protein sequence ID" value="KJD46483.1"/>
    <property type="molecule type" value="Genomic_DNA"/>
</dbReference>
<dbReference type="Proteomes" id="UP000032534">
    <property type="component" value="Unassembled WGS sequence"/>
</dbReference>
<dbReference type="SMART" id="SM00823">
    <property type="entry name" value="PKS_PP"/>
    <property type="match status" value="1"/>
</dbReference>
<organism evidence="5 6">
    <name type="scientific">Paenibacillus terrae</name>
    <dbReference type="NCBI Taxonomy" id="159743"/>
    <lineage>
        <taxon>Bacteria</taxon>
        <taxon>Bacillati</taxon>
        <taxon>Bacillota</taxon>
        <taxon>Bacilli</taxon>
        <taxon>Bacillales</taxon>
        <taxon>Paenibacillaceae</taxon>
        <taxon>Paenibacillus</taxon>
    </lineage>
</organism>
<evidence type="ECO:0000256" key="1">
    <source>
        <dbReference type="ARBA" id="ARBA00022450"/>
    </source>
</evidence>